<dbReference type="InterPro" id="IPR001790">
    <property type="entry name" value="Ribosomal_uL10"/>
</dbReference>
<dbReference type="InterPro" id="IPR022973">
    <property type="entry name" value="Ribosomal_uL10_bac"/>
</dbReference>
<dbReference type="SUPFAM" id="SSF160369">
    <property type="entry name" value="Ribosomal protein L10-like"/>
    <property type="match status" value="1"/>
</dbReference>
<name>A0A2H0RND5_9BACT</name>
<reference evidence="6 7" key="1">
    <citation type="submission" date="2017-09" db="EMBL/GenBank/DDBJ databases">
        <title>Depth-based differentiation of microbial function through sediment-hosted aquifers and enrichment of novel symbionts in the deep terrestrial subsurface.</title>
        <authorList>
            <person name="Probst A.J."/>
            <person name="Ladd B."/>
            <person name="Jarett J.K."/>
            <person name="Geller-Mcgrath D.E."/>
            <person name="Sieber C.M."/>
            <person name="Emerson J.B."/>
            <person name="Anantharaman K."/>
            <person name="Thomas B.C."/>
            <person name="Malmstrom R."/>
            <person name="Stieglmeier M."/>
            <person name="Klingl A."/>
            <person name="Woyke T."/>
            <person name="Ryan C.M."/>
            <person name="Banfield J.F."/>
        </authorList>
    </citation>
    <scope>NUCLEOTIDE SEQUENCE [LARGE SCALE GENOMIC DNA]</scope>
    <source>
        <strain evidence="6">CG10_big_fil_rev_8_21_14_0_10_50_16</strain>
    </source>
</reference>
<keyword evidence="5" id="KW-0694">RNA-binding</keyword>
<dbReference type="PANTHER" id="PTHR11560">
    <property type="entry name" value="39S RIBOSOMAL PROTEIN L10, MITOCHONDRIAL"/>
    <property type="match status" value="1"/>
</dbReference>
<comment type="caution">
    <text evidence="6">The sequence shown here is derived from an EMBL/GenBank/DDBJ whole genome shotgun (WGS) entry which is preliminary data.</text>
</comment>
<gene>
    <name evidence="5 6" type="primary">rplJ</name>
    <name evidence="6" type="ORF">COV06_01575</name>
</gene>
<sequence length="174" mass="18444">MAKTRAQKEQMIADLTDTFSKTKSVVFAEFSGVPVQAMDRLRTQARNENIAVSVSKKTLMNIAAQQAGWTGVDTAQLPNSVVTLMGYEDEVLPAKLVAAFAKGQAGVQIVGGVLEGAYASADQMIALSQLPGKQELYAKLVGSINAPVSGFVNVLAGNIRGLLYTLNAIQEQKA</sequence>
<dbReference type="Gene3D" id="6.10.250.290">
    <property type="match status" value="1"/>
</dbReference>
<comment type="subunit">
    <text evidence="5">Part of the ribosomal stalk of the 50S ribosomal subunit. The N-terminus interacts with L11 and the large rRNA to form the base of the stalk. The C-terminus forms an elongated spine to which L12 dimers bind in a sequential fashion forming a multimeric L10(L12)X complex.</text>
</comment>
<dbReference type="Proteomes" id="UP000230084">
    <property type="component" value="Unassembled WGS sequence"/>
</dbReference>
<proteinExistence type="inferred from homology"/>
<evidence type="ECO:0000313" key="7">
    <source>
        <dbReference type="Proteomes" id="UP000230084"/>
    </source>
</evidence>
<dbReference type="CDD" id="cd05797">
    <property type="entry name" value="Ribosomal_L10"/>
    <property type="match status" value="1"/>
</dbReference>
<dbReference type="EMBL" id="PCYM01000001">
    <property type="protein sequence ID" value="PIR48069.1"/>
    <property type="molecule type" value="Genomic_DNA"/>
</dbReference>
<dbReference type="InterPro" id="IPR043141">
    <property type="entry name" value="Ribosomal_uL10-like_sf"/>
</dbReference>
<comment type="function">
    <text evidence="5">Forms part of the ribosomal stalk, playing a central role in the interaction of the ribosome with GTP-bound translation factors.</text>
</comment>
<evidence type="ECO:0000313" key="6">
    <source>
        <dbReference type="EMBL" id="PIR48069.1"/>
    </source>
</evidence>
<dbReference type="GO" id="GO:0005840">
    <property type="term" value="C:ribosome"/>
    <property type="evidence" value="ECO:0007669"/>
    <property type="project" value="UniProtKB-KW"/>
</dbReference>
<dbReference type="GO" id="GO:0006412">
    <property type="term" value="P:translation"/>
    <property type="evidence" value="ECO:0007669"/>
    <property type="project" value="UniProtKB-UniRule"/>
</dbReference>
<dbReference type="GO" id="GO:1990904">
    <property type="term" value="C:ribonucleoprotein complex"/>
    <property type="evidence" value="ECO:0007669"/>
    <property type="project" value="UniProtKB-KW"/>
</dbReference>
<dbReference type="Pfam" id="PF00466">
    <property type="entry name" value="Ribosomal_L10"/>
    <property type="match status" value="1"/>
</dbReference>
<dbReference type="AlphaFoldDB" id="A0A2H0RND5"/>
<dbReference type="GO" id="GO:0070180">
    <property type="term" value="F:large ribosomal subunit rRNA binding"/>
    <property type="evidence" value="ECO:0007669"/>
    <property type="project" value="UniProtKB-UniRule"/>
</dbReference>
<protein>
    <recommendedName>
        <fullName evidence="4 5">Large ribosomal subunit protein uL10</fullName>
    </recommendedName>
</protein>
<keyword evidence="3 5" id="KW-0687">Ribonucleoprotein</keyword>
<evidence type="ECO:0000256" key="2">
    <source>
        <dbReference type="ARBA" id="ARBA00022980"/>
    </source>
</evidence>
<dbReference type="NCBIfam" id="NF000955">
    <property type="entry name" value="PRK00099.1-1"/>
    <property type="match status" value="1"/>
</dbReference>
<evidence type="ECO:0000256" key="4">
    <source>
        <dbReference type="ARBA" id="ARBA00035202"/>
    </source>
</evidence>
<evidence type="ECO:0000256" key="3">
    <source>
        <dbReference type="ARBA" id="ARBA00023274"/>
    </source>
</evidence>
<accession>A0A2H0RND5</accession>
<dbReference type="HAMAP" id="MF_00362">
    <property type="entry name" value="Ribosomal_uL10"/>
    <property type="match status" value="1"/>
</dbReference>
<keyword evidence="5" id="KW-0699">rRNA-binding</keyword>
<evidence type="ECO:0000256" key="1">
    <source>
        <dbReference type="ARBA" id="ARBA00008889"/>
    </source>
</evidence>
<dbReference type="InterPro" id="IPR047865">
    <property type="entry name" value="Ribosomal_uL10_bac_type"/>
</dbReference>
<evidence type="ECO:0000256" key="5">
    <source>
        <dbReference type="HAMAP-Rule" id="MF_00362"/>
    </source>
</evidence>
<organism evidence="6 7">
    <name type="scientific">Candidatus Uhrbacteria bacterium CG10_big_fil_rev_8_21_14_0_10_50_16</name>
    <dbReference type="NCBI Taxonomy" id="1975039"/>
    <lineage>
        <taxon>Bacteria</taxon>
        <taxon>Candidatus Uhriibacteriota</taxon>
    </lineage>
</organism>
<keyword evidence="2 5" id="KW-0689">Ribosomal protein</keyword>
<dbReference type="Gene3D" id="3.30.70.1730">
    <property type="match status" value="1"/>
</dbReference>
<comment type="similarity">
    <text evidence="1 5">Belongs to the universal ribosomal protein uL10 family.</text>
</comment>